<evidence type="ECO:0000256" key="1">
    <source>
        <dbReference type="ARBA" id="ARBA00004651"/>
    </source>
</evidence>
<feature type="transmembrane region" description="Helical" evidence="6">
    <location>
        <begin position="75"/>
        <end position="93"/>
    </location>
</feature>
<evidence type="ECO:0000313" key="7">
    <source>
        <dbReference type="EMBL" id="PCS05543.1"/>
    </source>
</evidence>
<dbReference type="EMBL" id="JXJW01000016">
    <property type="protein sequence ID" value="PCS05543.1"/>
    <property type="molecule type" value="Genomic_DNA"/>
</dbReference>
<evidence type="ECO:0000313" key="8">
    <source>
        <dbReference type="Proteomes" id="UP000218282"/>
    </source>
</evidence>
<feature type="transmembrane region" description="Helical" evidence="6">
    <location>
        <begin position="389"/>
        <end position="408"/>
    </location>
</feature>
<comment type="caution">
    <text evidence="7">The sequence shown here is derived from an EMBL/GenBank/DDBJ whole genome shotgun (WGS) entry which is preliminary data.</text>
</comment>
<feature type="transmembrane region" description="Helical" evidence="6">
    <location>
        <begin position="169"/>
        <end position="190"/>
    </location>
</feature>
<gene>
    <name evidence="7" type="ORF">RU86_GL000755</name>
</gene>
<dbReference type="GO" id="GO:0005886">
    <property type="term" value="C:plasma membrane"/>
    <property type="evidence" value="ECO:0007669"/>
    <property type="project" value="UniProtKB-SubCell"/>
</dbReference>
<dbReference type="RefSeq" id="WP_096814933.1">
    <property type="nucleotide sequence ID" value="NZ_JXJW01000016.1"/>
</dbReference>
<evidence type="ECO:0000256" key="5">
    <source>
        <dbReference type="ARBA" id="ARBA00023136"/>
    </source>
</evidence>
<feature type="transmembrane region" description="Helical" evidence="6">
    <location>
        <begin position="99"/>
        <end position="118"/>
    </location>
</feature>
<dbReference type="InterPro" id="IPR036259">
    <property type="entry name" value="MFS_trans_sf"/>
</dbReference>
<dbReference type="PANTHER" id="PTHR23513">
    <property type="entry name" value="INTEGRAL MEMBRANE EFFLUX PROTEIN-RELATED"/>
    <property type="match status" value="1"/>
</dbReference>
<feature type="transmembrane region" description="Helical" evidence="6">
    <location>
        <begin position="12"/>
        <end position="37"/>
    </location>
</feature>
<dbReference type="PANTHER" id="PTHR23513:SF6">
    <property type="entry name" value="MAJOR FACILITATOR SUPERFAMILY ASSOCIATED DOMAIN-CONTAINING PROTEIN"/>
    <property type="match status" value="1"/>
</dbReference>
<dbReference type="SUPFAM" id="SSF103473">
    <property type="entry name" value="MFS general substrate transporter"/>
    <property type="match status" value="1"/>
</dbReference>
<keyword evidence="5 6" id="KW-0472">Membrane</keyword>
<proteinExistence type="predicted"/>
<name>A0A2A5RWE9_9LACT</name>
<evidence type="ECO:0000256" key="4">
    <source>
        <dbReference type="ARBA" id="ARBA00022989"/>
    </source>
</evidence>
<dbReference type="Proteomes" id="UP000218282">
    <property type="component" value="Unassembled WGS sequence"/>
</dbReference>
<feature type="transmembrane region" description="Helical" evidence="6">
    <location>
        <begin position="237"/>
        <end position="258"/>
    </location>
</feature>
<dbReference type="AlphaFoldDB" id="A0A2A5RWE9"/>
<feature type="transmembrane region" description="Helical" evidence="6">
    <location>
        <begin position="43"/>
        <end position="63"/>
    </location>
</feature>
<keyword evidence="4 6" id="KW-1133">Transmembrane helix</keyword>
<sequence>MNLFLKNKVFRWIIISDFLNNSGASIYNLVFIIFASTMPNPKIMVFIANAIMLIPIFFQISVGIRADKTERKVKWAINIGFFQAFLFIIVALLQRNMSYLAFSAVCFINIISDTFSNFERGLKMPILQKNIPKNTMMAAFSFKQFVTYISSLLGQIFGVWLLSVSYQNFSFVAIVNAVTFLLSIFSLMIIRKEMSFDFISSDSKDSKNTLTARLKSILSNAKQIFGKEGASGFTRMLSCIILVNVLGSAILPIFNIVLLDKTILNLPFGTSILIMQSAYILGVIVSSLLPHDVFSKLSLTTLISFVSASLLGLSVLNISQFPPLMSTIFIAFIGYVIGKINPKLSSQLLNALSPEVLAQTGAFLDTLFMLSIPVGTVIFTSLTLWHVNISWFIFSVLSLVALILILTTHRRKQKNEAI</sequence>
<comment type="subcellular location">
    <subcellularLocation>
        <location evidence="1">Cell membrane</location>
        <topology evidence="1">Multi-pass membrane protein</topology>
    </subcellularLocation>
</comment>
<feature type="transmembrane region" description="Helical" evidence="6">
    <location>
        <begin position="145"/>
        <end position="163"/>
    </location>
</feature>
<keyword evidence="8" id="KW-1185">Reference proteome</keyword>
<protein>
    <submittedName>
        <fullName evidence="7">Permease</fullName>
    </submittedName>
</protein>
<evidence type="ECO:0000256" key="3">
    <source>
        <dbReference type="ARBA" id="ARBA00022692"/>
    </source>
</evidence>
<keyword evidence="2" id="KW-1003">Cell membrane</keyword>
<accession>A0A2A5RWE9</accession>
<reference evidence="7 8" key="1">
    <citation type="submission" date="2014-12" db="EMBL/GenBank/DDBJ databases">
        <title>Draft genome sequences of 10 type strains of Lactococcus.</title>
        <authorList>
            <person name="Sun Z."/>
            <person name="Zhong Z."/>
            <person name="Liu W."/>
            <person name="Zhang W."/>
            <person name="Zhang H."/>
        </authorList>
    </citation>
    <scope>NUCLEOTIDE SEQUENCE [LARGE SCALE GENOMIC DNA]</scope>
    <source>
        <strain evidence="7 8">DSM 6634</strain>
    </source>
</reference>
<feature type="transmembrane region" description="Helical" evidence="6">
    <location>
        <begin position="264"/>
        <end position="285"/>
    </location>
</feature>
<feature type="transmembrane region" description="Helical" evidence="6">
    <location>
        <begin position="324"/>
        <end position="341"/>
    </location>
</feature>
<keyword evidence="3 6" id="KW-0812">Transmembrane</keyword>
<organism evidence="7 8">
    <name type="scientific">Pseudolactococcus piscium</name>
    <dbReference type="NCBI Taxonomy" id="1364"/>
    <lineage>
        <taxon>Bacteria</taxon>
        <taxon>Bacillati</taxon>
        <taxon>Bacillota</taxon>
        <taxon>Bacilli</taxon>
        <taxon>Lactobacillales</taxon>
        <taxon>Streptococcaceae</taxon>
        <taxon>Pseudolactococcus</taxon>
    </lineage>
</organism>
<feature type="transmembrane region" description="Helical" evidence="6">
    <location>
        <begin position="362"/>
        <end position="383"/>
    </location>
</feature>
<evidence type="ECO:0000256" key="6">
    <source>
        <dbReference type="SAM" id="Phobius"/>
    </source>
</evidence>
<feature type="transmembrane region" description="Helical" evidence="6">
    <location>
        <begin position="297"/>
        <end position="318"/>
    </location>
</feature>
<dbReference type="Gene3D" id="1.20.1250.20">
    <property type="entry name" value="MFS general substrate transporter like domains"/>
    <property type="match status" value="1"/>
</dbReference>
<evidence type="ECO:0000256" key="2">
    <source>
        <dbReference type="ARBA" id="ARBA00022475"/>
    </source>
</evidence>